<dbReference type="Gene3D" id="4.10.1000.10">
    <property type="entry name" value="Zinc finger, CCCH-type"/>
    <property type="match status" value="2"/>
</dbReference>
<evidence type="ECO:0000313" key="8">
    <source>
        <dbReference type="Proteomes" id="UP000287166"/>
    </source>
</evidence>
<feature type="region of interest" description="Disordered" evidence="5">
    <location>
        <begin position="19"/>
        <end position="82"/>
    </location>
</feature>
<proteinExistence type="predicted"/>
<evidence type="ECO:0000256" key="2">
    <source>
        <dbReference type="ARBA" id="ARBA00022771"/>
    </source>
</evidence>
<dbReference type="Proteomes" id="UP000287166">
    <property type="component" value="Unassembled WGS sequence"/>
</dbReference>
<feature type="zinc finger region" description="C3H1-type" evidence="4">
    <location>
        <begin position="209"/>
        <end position="232"/>
    </location>
</feature>
<feature type="domain" description="C3H1-type" evidence="6">
    <location>
        <begin position="209"/>
        <end position="232"/>
    </location>
</feature>
<gene>
    <name evidence="7" type="ORF">SCP_0903410</name>
</gene>
<reference evidence="7 8" key="1">
    <citation type="journal article" date="2018" name="Sci. Rep.">
        <title>Genome sequence of the cauliflower mushroom Sparassis crispa (Hanabiratake) and its association with beneficial usage.</title>
        <authorList>
            <person name="Kiyama R."/>
            <person name="Furutani Y."/>
            <person name="Kawaguchi K."/>
            <person name="Nakanishi T."/>
        </authorList>
    </citation>
    <scope>NUCLEOTIDE SEQUENCE [LARGE SCALE GENOMIC DNA]</scope>
</reference>
<dbReference type="GO" id="GO:0008270">
    <property type="term" value="F:zinc ion binding"/>
    <property type="evidence" value="ECO:0007669"/>
    <property type="project" value="UniProtKB-KW"/>
</dbReference>
<feature type="zinc finger region" description="C3H1-type" evidence="4">
    <location>
        <begin position="233"/>
        <end position="260"/>
    </location>
</feature>
<evidence type="ECO:0000313" key="7">
    <source>
        <dbReference type="EMBL" id="GBE86462.1"/>
    </source>
</evidence>
<feature type="region of interest" description="Disordered" evidence="5">
    <location>
        <begin position="96"/>
        <end position="181"/>
    </location>
</feature>
<feature type="zinc finger region" description="C3H1-type" evidence="4">
    <location>
        <begin position="177"/>
        <end position="205"/>
    </location>
</feature>
<feature type="region of interest" description="Disordered" evidence="5">
    <location>
        <begin position="384"/>
        <end position="433"/>
    </location>
</feature>
<feature type="zinc finger region" description="C3H1-type" evidence="4">
    <location>
        <begin position="261"/>
        <end position="289"/>
    </location>
</feature>
<dbReference type="PROSITE" id="PS50103">
    <property type="entry name" value="ZF_C3H1"/>
    <property type="match status" value="4"/>
</dbReference>
<evidence type="ECO:0000256" key="4">
    <source>
        <dbReference type="PROSITE-ProRule" id="PRU00723"/>
    </source>
</evidence>
<evidence type="ECO:0000256" key="3">
    <source>
        <dbReference type="ARBA" id="ARBA00022833"/>
    </source>
</evidence>
<evidence type="ECO:0000259" key="6">
    <source>
        <dbReference type="PROSITE" id="PS50103"/>
    </source>
</evidence>
<dbReference type="RefSeq" id="XP_027617375.1">
    <property type="nucleotide sequence ID" value="XM_027761574.1"/>
</dbReference>
<dbReference type="GO" id="GO:0005634">
    <property type="term" value="C:nucleus"/>
    <property type="evidence" value="ECO:0007669"/>
    <property type="project" value="TreeGrafter"/>
</dbReference>
<dbReference type="InParanoid" id="A0A401GWA2"/>
<evidence type="ECO:0000256" key="1">
    <source>
        <dbReference type="ARBA" id="ARBA00022723"/>
    </source>
</evidence>
<feature type="compositionally biased region" description="Polar residues" evidence="5">
    <location>
        <begin position="112"/>
        <end position="141"/>
    </location>
</feature>
<sequence length="454" mass="49648">MDTPSSSAAALKREIARLSGAINRHKTGEQVSRPPTYPPARPRNNVYINPNYKPPSKTSKPASSTVRPVYQQRSVAPSTAQKRDVVISGVAFESSGRSLVRKDLPKPAPASISKTLISQPTISHTTFTRNKAGTLVNTNRSYKSKASRRGRPTGRNMTLDNTRRPYQPRRLSSKRSKYSDKPCPRFTTTGVCNRGLTCMYQHDPAKIAICWNFLQGSCPNTAETCPLSHEPTPERTPLCVHFANNGRCTRSNCPFPHVRVGQRHGVCRDFAVLGYCEKGLDCDKQHVRECPDFAEKGTCTTKGCKLPHVIRANRARKIAAQTSTGSPASTPRGALSVAGAAEESALPVFAATSVESGAGADLSISPPVTAEDAQLGDEYISLTFHESESDDDHEDSDDEDEDEEEEEEGDIPHDQAERIDSNSDDVMPSYWMPSQDLETVRTISWSVKGTAASE</sequence>
<evidence type="ECO:0000256" key="5">
    <source>
        <dbReference type="SAM" id="MobiDB-lite"/>
    </source>
</evidence>
<dbReference type="AlphaFoldDB" id="A0A401GWA2"/>
<dbReference type="PANTHER" id="PTHR46156">
    <property type="entry name" value="CCCH ZINGC FINGER"/>
    <property type="match status" value="1"/>
</dbReference>
<dbReference type="STRING" id="139825.A0A401GWA2"/>
<feature type="compositionally biased region" description="Basic and acidic residues" evidence="5">
    <location>
        <begin position="410"/>
        <end position="421"/>
    </location>
</feature>
<accession>A0A401GWA2</accession>
<comment type="caution">
    <text evidence="7">The sequence shown here is derived from an EMBL/GenBank/DDBJ whole genome shotgun (WGS) entry which is preliminary data.</text>
</comment>
<organism evidence="7 8">
    <name type="scientific">Sparassis crispa</name>
    <dbReference type="NCBI Taxonomy" id="139825"/>
    <lineage>
        <taxon>Eukaryota</taxon>
        <taxon>Fungi</taxon>
        <taxon>Dikarya</taxon>
        <taxon>Basidiomycota</taxon>
        <taxon>Agaricomycotina</taxon>
        <taxon>Agaricomycetes</taxon>
        <taxon>Polyporales</taxon>
        <taxon>Sparassidaceae</taxon>
        <taxon>Sparassis</taxon>
    </lineage>
</organism>
<keyword evidence="2 4" id="KW-0863">Zinc-finger</keyword>
<keyword evidence="1 4" id="KW-0479">Metal-binding</keyword>
<dbReference type="GeneID" id="38783379"/>
<dbReference type="PANTHER" id="PTHR46156:SF1">
    <property type="entry name" value="ZINC FINGER CCCH DOMAIN-CONTAINING PROTEIN 3"/>
    <property type="match status" value="1"/>
</dbReference>
<feature type="compositionally biased region" description="Basic residues" evidence="5">
    <location>
        <begin position="142"/>
        <end position="152"/>
    </location>
</feature>
<feature type="compositionally biased region" description="Low complexity" evidence="5">
    <location>
        <begin position="54"/>
        <end position="65"/>
    </location>
</feature>
<keyword evidence="8" id="KW-1185">Reference proteome</keyword>
<dbReference type="InterPro" id="IPR036855">
    <property type="entry name" value="Znf_CCCH_sf"/>
</dbReference>
<dbReference type="SMART" id="SM00356">
    <property type="entry name" value="ZnF_C3H1"/>
    <property type="match status" value="4"/>
</dbReference>
<dbReference type="EMBL" id="BFAD01000009">
    <property type="protein sequence ID" value="GBE86462.1"/>
    <property type="molecule type" value="Genomic_DNA"/>
</dbReference>
<protein>
    <recommendedName>
        <fullName evidence="6">C3H1-type domain-containing protein</fullName>
    </recommendedName>
</protein>
<dbReference type="SUPFAM" id="SSF90229">
    <property type="entry name" value="CCCH zinc finger"/>
    <property type="match status" value="2"/>
</dbReference>
<feature type="domain" description="C3H1-type" evidence="6">
    <location>
        <begin position="177"/>
        <end position="205"/>
    </location>
</feature>
<dbReference type="InterPro" id="IPR000571">
    <property type="entry name" value="Znf_CCCH"/>
</dbReference>
<keyword evidence="3 4" id="KW-0862">Zinc</keyword>
<feature type="domain" description="C3H1-type" evidence="6">
    <location>
        <begin position="233"/>
        <end position="260"/>
    </location>
</feature>
<feature type="compositionally biased region" description="Acidic residues" evidence="5">
    <location>
        <begin position="388"/>
        <end position="409"/>
    </location>
</feature>
<feature type="compositionally biased region" description="Polar residues" evidence="5">
    <location>
        <begin position="71"/>
        <end position="80"/>
    </location>
</feature>
<dbReference type="OrthoDB" id="410307at2759"/>
<name>A0A401GWA2_9APHY</name>
<feature type="domain" description="C3H1-type" evidence="6">
    <location>
        <begin position="261"/>
        <end position="289"/>
    </location>
</feature>